<evidence type="ECO:0000256" key="16">
    <source>
        <dbReference type="ARBA" id="ARBA00023242"/>
    </source>
</evidence>
<feature type="compositionally biased region" description="Basic and acidic residues" evidence="18">
    <location>
        <begin position="61"/>
        <end position="86"/>
    </location>
</feature>
<accession>A0AAJ7C034</accession>
<dbReference type="AlphaFoldDB" id="A0AAJ7C034"/>
<evidence type="ECO:0000256" key="8">
    <source>
        <dbReference type="ARBA" id="ARBA00022490"/>
    </source>
</evidence>
<dbReference type="GO" id="GO:0005681">
    <property type="term" value="C:spliceosomal complex"/>
    <property type="evidence" value="ECO:0007669"/>
    <property type="project" value="UniProtKB-KW"/>
</dbReference>
<evidence type="ECO:0000256" key="12">
    <source>
        <dbReference type="ARBA" id="ARBA00022845"/>
    </source>
</evidence>
<keyword evidence="15" id="KW-0508">mRNA splicing</keyword>
<keyword evidence="9" id="KW-0507">mRNA processing</keyword>
<evidence type="ECO:0000256" key="1">
    <source>
        <dbReference type="ARBA" id="ARBA00004210"/>
    </source>
</evidence>
<feature type="compositionally biased region" description="Low complexity" evidence="18">
    <location>
        <begin position="437"/>
        <end position="452"/>
    </location>
</feature>
<evidence type="ECO:0000256" key="17">
    <source>
        <dbReference type="ARBA" id="ARBA00023273"/>
    </source>
</evidence>
<evidence type="ECO:0000256" key="4">
    <source>
        <dbReference type="ARBA" id="ARBA00004556"/>
    </source>
</evidence>
<evidence type="ECO:0000256" key="5">
    <source>
        <dbReference type="ARBA" id="ARBA00009548"/>
    </source>
</evidence>
<dbReference type="RefSeq" id="XP_015598570.1">
    <property type="nucleotide sequence ID" value="XM_015743084.2"/>
</dbReference>
<feature type="compositionally biased region" description="Basic and acidic residues" evidence="18">
    <location>
        <begin position="95"/>
        <end position="105"/>
    </location>
</feature>
<keyword evidence="12" id="KW-0810">Translation regulation</keyword>
<dbReference type="PANTHER" id="PTHR13434">
    <property type="entry name" value="PROTEIN CASC3"/>
    <property type="match status" value="1"/>
</dbReference>
<dbReference type="GO" id="GO:0030425">
    <property type="term" value="C:dendrite"/>
    <property type="evidence" value="ECO:0007669"/>
    <property type="project" value="UniProtKB-SubCell"/>
</dbReference>
<evidence type="ECO:0000256" key="10">
    <source>
        <dbReference type="ARBA" id="ARBA00022728"/>
    </source>
</evidence>
<dbReference type="GO" id="GO:0003729">
    <property type="term" value="F:mRNA binding"/>
    <property type="evidence" value="ECO:0007669"/>
    <property type="project" value="InterPro"/>
</dbReference>
<dbReference type="GO" id="GO:0010494">
    <property type="term" value="C:cytoplasmic stress granule"/>
    <property type="evidence" value="ECO:0007669"/>
    <property type="project" value="UniProtKB-SubCell"/>
</dbReference>
<dbReference type="GO" id="GO:0006397">
    <property type="term" value="P:mRNA processing"/>
    <property type="evidence" value="ECO:0007669"/>
    <property type="project" value="UniProtKB-KW"/>
</dbReference>
<evidence type="ECO:0000256" key="15">
    <source>
        <dbReference type="ARBA" id="ARBA00023187"/>
    </source>
</evidence>
<feature type="compositionally biased region" description="Polar residues" evidence="18">
    <location>
        <begin position="241"/>
        <end position="263"/>
    </location>
</feature>
<dbReference type="GO" id="GO:0035145">
    <property type="term" value="C:exon-exon junction complex"/>
    <property type="evidence" value="ECO:0007669"/>
    <property type="project" value="InterPro"/>
</dbReference>
<dbReference type="GO" id="GO:0051028">
    <property type="term" value="P:mRNA transport"/>
    <property type="evidence" value="ECO:0007669"/>
    <property type="project" value="UniProtKB-KW"/>
</dbReference>
<gene>
    <name evidence="21" type="primary">LOC107269347</name>
</gene>
<feature type="compositionally biased region" description="Low complexity" evidence="18">
    <location>
        <begin position="478"/>
        <end position="495"/>
    </location>
</feature>
<feature type="compositionally biased region" description="Polar residues" evidence="18">
    <location>
        <begin position="413"/>
        <end position="430"/>
    </location>
</feature>
<feature type="compositionally biased region" description="Basic residues" evidence="18">
    <location>
        <begin position="1"/>
        <end position="12"/>
    </location>
</feature>
<feature type="compositionally biased region" description="Polar residues" evidence="18">
    <location>
        <begin position="219"/>
        <end position="231"/>
    </location>
</feature>
<feature type="region of interest" description="Disordered" evidence="18">
    <location>
        <begin position="737"/>
        <end position="785"/>
    </location>
</feature>
<keyword evidence="17" id="KW-0966">Cell projection</keyword>
<dbReference type="GeneID" id="107269347"/>
<feature type="compositionally biased region" description="Polar residues" evidence="18">
    <location>
        <begin position="299"/>
        <end position="309"/>
    </location>
</feature>
<reference evidence="21" key="1">
    <citation type="submission" date="2025-08" db="UniProtKB">
        <authorList>
            <consortium name="RefSeq"/>
        </authorList>
    </citation>
    <scope>IDENTIFICATION</scope>
</reference>
<evidence type="ECO:0000256" key="18">
    <source>
        <dbReference type="SAM" id="MobiDB-lite"/>
    </source>
</evidence>
<dbReference type="InterPro" id="IPR028544">
    <property type="entry name" value="CASC3"/>
</dbReference>
<dbReference type="GO" id="GO:0006417">
    <property type="term" value="P:regulation of translation"/>
    <property type="evidence" value="ECO:0007669"/>
    <property type="project" value="UniProtKB-KW"/>
</dbReference>
<name>A0AAJ7C034_CEPCN</name>
<feature type="compositionally biased region" description="Basic and acidic residues" evidence="18">
    <location>
        <begin position="115"/>
        <end position="151"/>
    </location>
</feature>
<feature type="compositionally biased region" description="Polar residues" evidence="18">
    <location>
        <begin position="754"/>
        <end position="777"/>
    </location>
</feature>
<evidence type="ECO:0000313" key="20">
    <source>
        <dbReference type="Proteomes" id="UP000694920"/>
    </source>
</evidence>
<dbReference type="GO" id="GO:0008380">
    <property type="term" value="P:RNA splicing"/>
    <property type="evidence" value="ECO:0007669"/>
    <property type="project" value="UniProtKB-KW"/>
</dbReference>
<evidence type="ECO:0000256" key="13">
    <source>
        <dbReference type="ARBA" id="ARBA00022884"/>
    </source>
</evidence>
<dbReference type="SMART" id="SM01044">
    <property type="entry name" value="Btz"/>
    <property type="match status" value="1"/>
</dbReference>
<dbReference type="Proteomes" id="UP000694920">
    <property type="component" value="Unplaced"/>
</dbReference>
<evidence type="ECO:0000256" key="7">
    <source>
        <dbReference type="ARBA" id="ARBA00022448"/>
    </source>
</evidence>
<feature type="compositionally biased region" description="Polar residues" evidence="18">
    <location>
        <begin position="29"/>
        <end position="38"/>
    </location>
</feature>
<dbReference type="InterPro" id="IPR018545">
    <property type="entry name" value="Btz_dom"/>
</dbReference>
<keyword evidence="10" id="KW-0747">Spliceosome</keyword>
<evidence type="ECO:0000256" key="11">
    <source>
        <dbReference type="ARBA" id="ARBA00022816"/>
    </source>
</evidence>
<keyword evidence="11" id="KW-0509">mRNA transport</keyword>
<feature type="compositionally biased region" description="Polar residues" evidence="18">
    <location>
        <begin position="270"/>
        <end position="289"/>
    </location>
</feature>
<comment type="similarity">
    <text evidence="5">Belongs to the CASC3 family.</text>
</comment>
<evidence type="ECO:0000256" key="14">
    <source>
        <dbReference type="ARBA" id="ARBA00023161"/>
    </source>
</evidence>
<organism evidence="20 21">
    <name type="scientific">Cephus cinctus</name>
    <name type="common">Wheat stem sawfly</name>
    <dbReference type="NCBI Taxonomy" id="211228"/>
    <lineage>
        <taxon>Eukaryota</taxon>
        <taxon>Metazoa</taxon>
        <taxon>Ecdysozoa</taxon>
        <taxon>Arthropoda</taxon>
        <taxon>Hexapoda</taxon>
        <taxon>Insecta</taxon>
        <taxon>Pterygota</taxon>
        <taxon>Neoptera</taxon>
        <taxon>Endopterygota</taxon>
        <taxon>Hymenoptera</taxon>
        <taxon>Cephoidea</taxon>
        <taxon>Cephidae</taxon>
        <taxon>Cephus</taxon>
    </lineage>
</organism>
<keyword evidence="20" id="KW-1185">Reference proteome</keyword>
<protein>
    <recommendedName>
        <fullName evidence="6">Protein CASC3</fullName>
    </recommendedName>
</protein>
<evidence type="ECO:0000256" key="2">
    <source>
        <dbReference type="ARBA" id="ARBA00004279"/>
    </source>
</evidence>
<dbReference type="KEGG" id="ccin:107269347"/>
<evidence type="ECO:0000256" key="6">
    <source>
        <dbReference type="ARBA" id="ARBA00019964"/>
    </source>
</evidence>
<evidence type="ECO:0000313" key="21">
    <source>
        <dbReference type="RefSeq" id="XP_015598570.1"/>
    </source>
</evidence>
<feature type="region of interest" description="Disordered" evidence="18">
    <location>
        <begin position="1"/>
        <end position="522"/>
    </location>
</feature>
<proteinExistence type="inferred from homology"/>
<keyword evidence="13" id="KW-0694">RNA-binding</keyword>
<keyword evidence="7" id="KW-0813">Transport</keyword>
<sequence length="807" mass="89367">MSDTRRRRKSHHSGASDDLSDSYDELNATKETQSSEQTEAQHDSEYDTAGSDTDTESQDGALRESGDGQEEDKPQRKLDDDEDRRNPQYIPKRGTFYEHDDRTADEVTDTAVEPPSERETKEKKVWKDKEDRWNHDRYNDEEQAPKSHEELIAVYGYDIRNEEGPPRARRRRRYGRGPNKYTRNWEDEDAYGKTAGTVTPAKGGGRKSRGGEEFPALGANNSKDSSQNSPVGTEEPVITSAWYSNKNKSQSKVQDFPPLQSQSDNHKTKPSGTANLQHTNENRAPNEPTNPAWKKEPKNSTQNQSPNRNSGGGDADKSLHSKASPRDVNKRHVQESVSLVASRVRGRGFKANANNNAVTNRTMETKPKGRGAGPISAENRRNNTGGQHDDDQQLVNNMKHMNVNDGAGFHQGGRQNKNYYSNSSGQQRPSTVPPRMQQQSHQQQQQSHQQQQDASGNRPKRYSSLRQRPAIPEGPGQPGYQPQHGQHGYYPPQGGNTRAVLESSGYPQGPFEQTPPVPAPAAPMAAQPVIPLPPGGQAANYAPPAFLVPSPQFMPPQSAPPSIINYVSGPNGPTFQPNYQGYQGYNPTVQPPGPPPPQELFQPQGCTYYSPAQQQQQQQQAAPIRRPKAAIPILPPPDNQQHQINRGRGRIIQQQQQYHSNLEPGNVQHTEAEGKVEILEGDQAVVPGQFDNAQGDQLEFNQQYEKIETPELVTSDAVNEESACAIPDEVEKIDVPCNDDDAVQDENKKVRLPTISTTNDDPPSDVTDNNETISTKSVESEMAKPEAELCITENKLLESSVIEEAAA</sequence>
<keyword evidence="16" id="KW-0539">Nucleus</keyword>
<keyword evidence="8" id="KW-0963">Cytoplasm</keyword>
<comment type="subcellular location">
    <subcellularLocation>
        <location evidence="2">Cell projection</location>
        <location evidence="2">Dendrite</location>
    </subcellularLocation>
    <subcellularLocation>
        <location evidence="1">Cytoplasm</location>
        <location evidence="1">Stress granule</location>
    </subcellularLocation>
    <subcellularLocation>
        <location evidence="4">Cytoplasm</location>
        <location evidence="4">Perinuclear region</location>
    </subcellularLocation>
    <subcellularLocation>
        <location evidence="3">Nucleus speckle</location>
    </subcellularLocation>
</comment>
<dbReference type="GO" id="GO:0048471">
    <property type="term" value="C:perinuclear region of cytoplasm"/>
    <property type="evidence" value="ECO:0007669"/>
    <property type="project" value="UniProtKB-SubCell"/>
</dbReference>
<dbReference type="GO" id="GO:0000184">
    <property type="term" value="P:nuclear-transcribed mRNA catabolic process, nonsense-mediated decay"/>
    <property type="evidence" value="ECO:0007669"/>
    <property type="project" value="UniProtKB-KW"/>
</dbReference>
<dbReference type="CTD" id="43331"/>
<keyword evidence="14" id="KW-0866">Nonsense-mediated mRNA decay</keyword>
<evidence type="ECO:0000256" key="3">
    <source>
        <dbReference type="ARBA" id="ARBA00004324"/>
    </source>
</evidence>
<feature type="domain" description="Btz" evidence="19">
    <location>
        <begin position="53"/>
        <end position="164"/>
    </location>
</feature>
<dbReference type="Pfam" id="PF09405">
    <property type="entry name" value="Btz"/>
    <property type="match status" value="1"/>
</dbReference>
<feature type="compositionally biased region" description="Basic and acidic residues" evidence="18">
    <location>
        <begin position="314"/>
        <end position="334"/>
    </location>
</feature>
<dbReference type="GO" id="GO:0016607">
    <property type="term" value="C:nuclear speck"/>
    <property type="evidence" value="ECO:0007669"/>
    <property type="project" value="UniProtKB-SubCell"/>
</dbReference>
<evidence type="ECO:0000259" key="19">
    <source>
        <dbReference type="SMART" id="SM01044"/>
    </source>
</evidence>
<evidence type="ECO:0000256" key="9">
    <source>
        <dbReference type="ARBA" id="ARBA00022664"/>
    </source>
</evidence>
<dbReference type="PANTHER" id="PTHR13434:SF0">
    <property type="entry name" value="PROTEIN CASC3"/>
    <property type="match status" value="1"/>
</dbReference>